<accession>A0ABV3Y0I0</accession>
<evidence type="ECO:0000313" key="2">
    <source>
        <dbReference type="EMBL" id="MEX6429062.1"/>
    </source>
</evidence>
<dbReference type="SUPFAM" id="SSF52096">
    <property type="entry name" value="ClpP/crotonase"/>
    <property type="match status" value="1"/>
</dbReference>
<organism evidence="2 3">
    <name type="scientific">Ferrimicrobium acidiphilum</name>
    <dbReference type="NCBI Taxonomy" id="121039"/>
    <lineage>
        <taxon>Bacteria</taxon>
        <taxon>Bacillati</taxon>
        <taxon>Actinomycetota</taxon>
        <taxon>Acidimicrobiia</taxon>
        <taxon>Acidimicrobiales</taxon>
        <taxon>Acidimicrobiaceae</taxon>
        <taxon>Ferrimicrobium</taxon>
    </lineage>
</organism>
<dbReference type="InterPro" id="IPR001753">
    <property type="entry name" value="Enoyl-CoA_hydra/iso"/>
</dbReference>
<name>A0ABV3Y0I0_9ACTN</name>
<dbReference type="PANTHER" id="PTHR43149">
    <property type="entry name" value="ENOYL-COA HYDRATASE"/>
    <property type="match status" value="1"/>
</dbReference>
<dbReference type="EMBL" id="JBFSHR010000010">
    <property type="protein sequence ID" value="MEX6429062.1"/>
    <property type="molecule type" value="Genomic_DNA"/>
</dbReference>
<gene>
    <name evidence="2" type="ORF">AB6A68_04335</name>
</gene>
<dbReference type="Pfam" id="PF00378">
    <property type="entry name" value="ECH_1"/>
    <property type="match status" value="1"/>
</dbReference>
<dbReference type="RefSeq" id="WP_369084302.1">
    <property type="nucleotide sequence ID" value="NZ_JBFSHR010000010.1"/>
</dbReference>
<sequence length="259" mass="27839">METVTLATHDGIGELTLNRPSKLNTMNANFFEELPQAVDDLERDRSTRVIVVTANGPHFSAGLDLKDMAPGSRAIESTEDIEALQRGFIALATTSKPTLAAVNGYCIGGGLDLAAACDFRLASQTAIFSLREVRIGIVADLGSLSLLAELLPYATLAELALTGRDIAADEARHIGLLQGLYETPEALTAATRRLAQELVVNPPLAVQATKRLLVNQRQQRLGPQLALAAKENVALMRSRDALEALAAFREGRKPLFEGR</sequence>
<evidence type="ECO:0000256" key="1">
    <source>
        <dbReference type="ARBA" id="ARBA00005254"/>
    </source>
</evidence>
<dbReference type="CDD" id="cd06558">
    <property type="entry name" value="crotonase-like"/>
    <property type="match status" value="1"/>
</dbReference>
<dbReference type="InterPro" id="IPR029045">
    <property type="entry name" value="ClpP/crotonase-like_dom_sf"/>
</dbReference>
<dbReference type="InterPro" id="IPR045002">
    <property type="entry name" value="Ech1-like"/>
</dbReference>
<evidence type="ECO:0000313" key="3">
    <source>
        <dbReference type="Proteomes" id="UP001560267"/>
    </source>
</evidence>
<protein>
    <submittedName>
        <fullName evidence="2">Enoyl-CoA hydratase-related protein</fullName>
    </submittedName>
</protein>
<dbReference type="PANTHER" id="PTHR43149:SF1">
    <property type="entry name" value="DELTA(3,5)-DELTA(2,4)-DIENOYL-COA ISOMERASE, MITOCHONDRIAL"/>
    <property type="match status" value="1"/>
</dbReference>
<reference evidence="2 3" key="1">
    <citation type="submission" date="2024-07" db="EMBL/GenBank/DDBJ databases">
        <title>Draft Genome Sequence of Ferrimicrobium acidiphilum Strain YE2023, Isolated from a Pulp of Bioleach Reactor.</title>
        <authorList>
            <person name="Elkina Y.A."/>
            <person name="Bulaeva A.G."/>
            <person name="Beletsky A.V."/>
            <person name="Mardanov A.V."/>
        </authorList>
    </citation>
    <scope>NUCLEOTIDE SEQUENCE [LARGE SCALE GENOMIC DNA]</scope>
    <source>
        <strain evidence="2 3">YE2023</strain>
    </source>
</reference>
<proteinExistence type="inferred from homology"/>
<keyword evidence="3" id="KW-1185">Reference proteome</keyword>
<dbReference type="Gene3D" id="3.90.226.10">
    <property type="entry name" value="2-enoyl-CoA Hydratase, Chain A, domain 1"/>
    <property type="match status" value="1"/>
</dbReference>
<comment type="caution">
    <text evidence="2">The sequence shown here is derived from an EMBL/GenBank/DDBJ whole genome shotgun (WGS) entry which is preliminary data.</text>
</comment>
<dbReference type="Proteomes" id="UP001560267">
    <property type="component" value="Unassembled WGS sequence"/>
</dbReference>
<comment type="similarity">
    <text evidence="1">Belongs to the enoyl-CoA hydratase/isomerase family.</text>
</comment>